<accession>A0A3M7P294</accession>
<keyword evidence="2" id="KW-1185">Reference proteome</keyword>
<comment type="caution">
    <text evidence="1">The sequence shown here is derived from an EMBL/GenBank/DDBJ whole genome shotgun (WGS) entry which is preliminary data.</text>
</comment>
<gene>
    <name evidence="1" type="ORF">BpHYR1_037266</name>
</gene>
<dbReference type="Proteomes" id="UP000276133">
    <property type="component" value="Unassembled WGS sequence"/>
</dbReference>
<protein>
    <submittedName>
        <fullName evidence="1">Uncharacterized protein</fullName>
    </submittedName>
</protein>
<reference evidence="1 2" key="1">
    <citation type="journal article" date="2018" name="Sci. Rep.">
        <title>Genomic signatures of local adaptation to the degree of environmental predictability in rotifers.</title>
        <authorList>
            <person name="Franch-Gras L."/>
            <person name="Hahn C."/>
            <person name="Garcia-Roger E.M."/>
            <person name="Carmona M.J."/>
            <person name="Serra M."/>
            <person name="Gomez A."/>
        </authorList>
    </citation>
    <scope>NUCLEOTIDE SEQUENCE [LARGE SCALE GENOMIC DNA]</scope>
    <source>
        <strain evidence="1">HYR1</strain>
    </source>
</reference>
<dbReference type="EMBL" id="REGN01014191">
    <property type="protein sequence ID" value="RMZ92940.1"/>
    <property type="molecule type" value="Genomic_DNA"/>
</dbReference>
<sequence>MICTVLIGRTRLSEETKGPNLFQFYSLHFRILRNLIKIQNFHFLISTVCLNNKFTSFAKYKKILNGLKKLKN</sequence>
<evidence type="ECO:0000313" key="1">
    <source>
        <dbReference type="EMBL" id="RMZ92940.1"/>
    </source>
</evidence>
<proteinExistence type="predicted"/>
<evidence type="ECO:0000313" key="2">
    <source>
        <dbReference type="Proteomes" id="UP000276133"/>
    </source>
</evidence>
<dbReference type="AlphaFoldDB" id="A0A3M7P294"/>
<name>A0A3M7P294_BRAPC</name>
<organism evidence="1 2">
    <name type="scientific">Brachionus plicatilis</name>
    <name type="common">Marine rotifer</name>
    <name type="synonym">Brachionus muelleri</name>
    <dbReference type="NCBI Taxonomy" id="10195"/>
    <lineage>
        <taxon>Eukaryota</taxon>
        <taxon>Metazoa</taxon>
        <taxon>Spiralia</taxon>
        <taxon>Gnathifera</taxon>
        <taxon>Rotifera</taxon>
        <taxon>Eurotatoria</taxon>
        <taxon>Monogononta</taxon>
        <taxon>Pseudotrocha</taxon>
        <taxon>Ploima</taxon>
        <taxon>Brachionidae</taxon>
        <taxon>Brachionus</taxon>
    </lineage>
</organism>